<dbReference type="PANTHER" id="PTHR30346:SF28">
    <property type="entry name" value="HTH-TYPE TRANSCRIPTIONAL REGULATOR CYNR"/>
    <property type="match status" value="1"/>
</dbReference>
<dbReference type="GO" id="GO:0032993">
    <property type="term" value="C:protein-DNA complex"/>
    <property type="evidence" value="ECO:0007669"/>
    <property type="project" value="TreeGrafter"/>
</dbReference>
<dbReference type="Proteomes" id="UP000238362">
    <property type="component" value="Unassembled WGS sequence"/>
</dbReference>
<dbReference type="Gene3D" id="1.10.10.10">
    <property type="entry name" value="Winged helix-like DNA-binding domain superfamily/Winged helix DNA-binding domain"/>
    <property type="match status" value="1"/>
</dbReference>
<dbReference type="InterPro" id="IPR036390">
    <property type="entry name" value="WH_DNA-bd_sf"/>
</dbReference>
<feature type="domain" description="HTH lysR-type" evidence="6">
    <location>
        <begin position="21"/>
        <end position="70"/>
    </location>
</feature>
<dbReference type="InterPro" id="IPR000847">
    <property type="entry name" value="LysR_HTH_N"/>
</dbReference>
<dbReference type="SUPFAM" id="SSF53850">
    <property type="entry name" value="Periplasmic binding protein-like II"/>
    <property type="match status" value="1"/>
</dbReference>
<keyword evidence="4" id="KW-0804">Transcription</keyword>
<dbReference type="Gene3D" id="3.40.190.290">
    <property type="match status" value="1"/>
</dbReference>
<accession>A0A2T0LME8</accession>
<evidence type="ECO:0000313" key="7">
    <source>
        <dbReference type="EMBL" id="PRX44256.1"/>
    </source>
</evidence>
<comment type="similarity">
    <text evidence="1">Belongs to the LysR transcriptional regulatory family.</text>
</comment>
<dbReference type="OrthoDB" id="9803735at2"/>
<proteinExistence type="inferred from homology"/>
<dbReference type="RefSeq" id="WP_106181571.1">
    <property type="nucleotide sequence ID" value="NZ_PVNH01000012.1"/>
</dbReference>
<sequence length="324" mass="34180">MTNEWEDDRVAAELAPHAALLAALRDTGNVTRAAELLGVPQPTASRRIAALGDLLGAPLTAPSGRGIRLTRAGALLAEAAERAVGVLRGGVRSAREEIEPERGHVVLGFLHLLGRSLVPGLLRDFRARHPHVRFSLEQGSRQDILDRLAAAEIDLALVAPPPDDPALASGTLAEQELFLSVPADHRLAGRRRIQVGELAGEEFVQLEPGYGLRRITDELCARAGFTPKVAFEGQESDTVRGLVAAGLGVALLPKFEPGAPAGVVEVPLRPRVTRAIGLVWPAHPPLSPAVAGFRDFVLAQAEKDTASSTSVRAAKPVPPGTTSS</sequence>
<keyword evidence="2" id="KW-0805">Transcription regulation</keyword>
<dbReference type="PROSITE" id="PS50931">
    <property type="entry name" value="HTH_LYSR"/>
    <property type="match status" value="1"/>
</dbReference>
<evidence type="ECO:0000256" key="1">
    <source>
        <dbReference type="ARBA" id="ARBA00009437"/>
    </source>
</evidence>
<protein>
    <submittedName>
        <fullName evidence="7">DNA-binding transcriptional LysR family regulator</fullName>
    </submittedName>
</protein>
<name>A0A2T0LME8_9PSEU</name>
<reference evidence="7 8" key="1">
    <citation type="submission" date="2018-03" db="EMBL/GenBank/DDBJ databases">
        <title>Genomic Encyclopedia of Type Strains, Phase III (KMG-III): the genomes of soil and plant-associated and newly described type strains.</title>
        <authorList>
            <person name="Whitman W."/>
        </authorList>
    </citation>
    <scope>NUCLEOTIDE SEQUENCE [LARGE SCALE GENOMIC DNA]</scope>
    <source>
        <strain evidence="7 8">CGMCC 4.7125</strain>
    </source>
</reference>
<dbReference type="InterPro" id="IPR005119">
    <property type="entry name" value="LysR_subst-bd"/>
</dbReference>
<evidence type="ECO:0000256" key="4">
    <source>
        <dbReference type="ARBA" id="ARBA00023163"/>
    </source>
</evidence>
<keyword evidence="3 7" id="KW-0238">DNA-binding</keyword>
<dbReference type="GO" id="GO:0003677">
    <property type="term" value="F:DNA binding"/>
    <property type="evidence" value="ECO:0007669"/>
    <property type="project" value="UniProtKB-KW"/>
</dbReference>
<dbReference type="AlphaFoldDB" id="A0A2T0LME8"/>
<dbReference type="Pfam" id="PF03466">
    <property type="entry name" value="LysR_substrate"/>
    <property type="match status" value="1"/>
</dbReference>
<organism evidence="7 8">
    <name type="scientific">Prauserella shujinwangii</name>
    <dbReference type="NCBI Taxonomy" id="1453103"/>
    <lineage>
        <taxon>Bacteria</taxon>
        <taxon>Bacillati</taxon>
        <taxon>Actinomycetota</taxon>
        <taxon>Actinomycetes</taxon>
        <taxon>Pseudonocardiales</taxon>
        <taxon>Pseudonocardiaceae</taxon>
        <taxon>Prauserella</taxon>
    </lineage>
</organism>
<evidence type="ECO:0000256" key="5">
    <source>
        <dbReference type="SAM" id="MobiDB-lite"/>
    </source>
</evidence>
<dbReference type="PANTHER" id="PTHR30346">
    <property type="entry name" value="TRANSCRIPTIONAL DUAL REGULATOR HCAR-RELATED"/>
    <property type="match status" value="1"/>
</dbReference>
<dbReference type="CDD" id="cd08434">
    <property type="entry name" value="PBP2_GltC_like"/>
    <property type="match status" value="1"/>
</dbReference>
<gene>
    <name evidence="7" type="ORF">B0I33_112134</name>
</gene>
<evidence type="ECO:0000313" key="8">
    <source>
        <dbReference type="Proteomes" id="UP000238362"/>
    </source>
</evidence>
<evidence type="ECO:0000259" key="6">
    <source>
        <dbReference type="PROSITE" id="PS50931"/>
    </source>
</evidence>
<evidence type="ECO:0000256" key="3">
    <source>
        <dbReference type="ARBA" id="ARBA00023125"/>
    </source>
</evidence>
<dbReference type="GO" id="GO:0003700">
    <property type="term" value="F:DNA-binding transcription factor activity"/>
    <property type="evidence" value="ECO:0007669"/>
    <property type="project" value="InterPro"/>
</dbReference>
<evidence type="ECO:0000256" key="2">
    <source>
        <dbReference type="ARBA" id="ARBA00023015"/>
    </source>
</evidence>
<dbReference type="EMBL" id="PVNH01000012">
    <property type="protein sequence ID" value="PRX44256.1"/>
    <property type="molecule type" value="Genomic_DNA"/>
</dbReference>
<keyword evidence="8" id="KW-1185">Reference proteome</keyword>
<dbReference type="InterPro" id="IPR036388">
    <property type="entry name" value="WH-like_DNA-bd_sf"/>
</dbReference>
<dbReference type="Pfam" id="PF00126">
    <property type="entry name" value="HTH_1"/>
    <property type="match status" value="1"/>
</dbReference>
<comment type="caution">
    <text evidence="7">The sequence shown here is derived from an EMBL/GenBank/DDBJ whole genome shotgun (WGS) entry which is preliminary data.</text>
</comment>
<dbReference type="SUPFAM" id="SSF46785">
    <property type="entry name" value="Winged helix' DNA-binding domain"/>
    <property type="match status" value="1"/>
</dbReference>
<feature type="region of interest" description="Disordered" evidence="5">
    <location>
        <begin position="304"/>
        <end position="324"/>
    </location>
</feature>